<dbReference type="Gene3D" id="1.10.260.40">
    <property type="entry name" value="lambda repressor-like DNA-binding domains"/>
    <property type="match status" value="1"/>
</dbReference>
<feature type="region of interest" description="Disordered" evidence="1">
    <location>
        <begin position="263"/>
        <end position="326"/>
    </location>
</feature>
<evidence type="ECO:0000313" key="7">
    <source>
        <dbReference type="Proteomes" id="UP000326364"/>
    </source>
</evidence>
<keyword evidence="7" id="KW-1185">Reference proteome</keyword>
<feature type="transmembrane region" description="Helical" evidence="2">
    <location>
        <begin position="119"/>
        <end position="138"/>
    </location>
</feature>
<keyword evidence="2" id="KW-0812">Transmembrane</keyword>
<dbReference type="InterPro" id="IPR001387">
    <property type="entry name" value="Cro/C1-type_HTH"/>
</dbReference>
<organism evidence="5 6">
    <name type="scientific">Sphingobium limneticum</name>
    <dbReference type="NCBI Taxonomy" id="1007511"/>
    <lineage>
        <taxon>Bacteria</taxon>
        <taxon>Pseudomonadati</taxon>
        <taxon>Pseudomonadota</taxon>
        <taxon>Alphaproteobacteria</taxon>
        <taxon>Sphingomonadales</taxon>
        <taxon>Sphingomonadaceae</taxon>
        <taxon>Sphingobium</taxon>
    </lineage>
</organism>
<reference evidence="6 7" key="1">
    <citation type="submission" date="2019-09" db="EMBL/GenBank/DDBJ databases">
        <authorList>
            <person name="Feng G."/>
        </authorList>
    </citation>
    <scope>NUCLEOTIDE SEQUENCE [LARGE SCALE GENOMIC DNA]</scope>
    <source>
        <strain evidence="5 6">KACC 19283</strain>
        <strain evidence="4 7">KACC 19284</strain>
    </source>
</reference>
<sequence length="326" mass="33167">MADEAETQAGAIGAPDAQLSTPGAKLRAAREAQGLSIQDVATRTRIAVRQLEAVERDDYAALPGIPYAVGFARAYARAVDLDEVEIAAEVRHGVHNSDIGANRYEAFEPVDPARVPSRALAWTAALIVVVLIAGFTIWRTQLLTPPTAEEIAQDKQEAIAARPAGVAPAAPVVQTVVFTAVDDVWLRIVDEAGERLKDGTLKKGESFTLPAEAKGPTILTGRPQALTVTVGGKTIPPLGAPDRTISDVPVSAAALLARAAETPAVPGAAPAATAPARTPAPRPAQRPTAAAPSAANGQIAGQPGGLSVPLPAAPAPAAGGAAGTQP</sequence>
<dbReference type="EMBL" id="VYQA01000003">
    <property type="protein sequence ID" value="KAA9032122.1"/>
    <property type="molecule type" value="Genomic_DNA"/>
</dbReference>
<feature type="compositionally biased region" description="Low complexity" evidence="1">
    <location>
        <begin position="263"/>
        <end position="277"/>
    </location>
</feature>
<dbReference type="Proteomes" id="UP000326364">
    <property type="component" value="Unassembled WGS sequence"/>
</dbReference>
<dbReference type="AlphaFoldDB" id="A0A5J5I5U2"/>
<dbReference type="Proteomes" id="UP000325933">
    <property type="component" value="Unassembled WGS sequence"/>
</dbReference>
<dbReference type="SUPFAM" id="SSF47413">
    <property type="entry name" value="lambda repressor-like DNA-binding domains"/>
    <property type="match status" value="1"/>
</dbReference>
<feature type="compositionally biased region" description="Low complexity" evidence="1">
    <location>
        <begin position="285"/>
        <end position="295"/>
    </location>
</feature>
<accession>A0A5J5I5U2</accession>
<dbReference type="PANTHER" id="PTHR34475">
    <property type="match status" value="1"/>
</dbReference>
<dbReference type="InterPro" id="IPR050400">
    <property type="entry name" value="Bact_Cytoskel_RodZ"/>
</dbReference>
<dbReference type="Pfam" id="PF13413">
    <property type="entry name" value="HTH_25"/>
    <property type="match status" value="1"/>
</dbReference>
<gene>
    <name evidence="5" type="ORF">F4U95_05305</name>
    <name evidence="4" type="ORF">F4U96_05305</name>
</gene>
<dbReference type="RefSeq" id="WP_150424867.1">
    <property type="nucleotide sequence ID" value="NZ_VYQA01000003.1"/>
</dbReference>
<feature type="domain" description="HTH cro/C1-type" evidence="3">
    <location>
        <begin position="25"/>
        <end position="81"/>
    </location>
</feature>
<evidence type="ECO:0000259" key="3">
    <source>
        <dbReference type="SMART" id="SM00530"/>
    </source>
</evidence>
<keyword evidence="2" id="KW-0472">Membrane</keyword>
<comment type="caution">
    <text evidence="5">The sequence shown here is derived from an EMBL/GenBank/DDBJ whole genome shotgun (WGS) entry which is preliminary data.</text>
</comment>
<name>A0A5J5I5U2_9SPHN</name>
<dbReference type="EMBL" id="VYQB01000003">
    <property type="protein sequence ID" value="KAA9019664.1"/>
    <property type="molecule type" value="Genomic_DNA"/>
</dbReference>
<dbReference type="InterPro" id="IPR010982">
    <property type="entry name" value="Lambda_DNA-bd_dom_sf"/>
</dbReference>
<protein>
    <submittedName>
        <fullName evidence="5">Helix-turn-helix domain-containing protein</fullName>
    </submittedName>
</protein>
<evidence type="ECO:0000256" key="1">
    <source>
        <dbReference type="SAM" id="MobiDB-lite"/>
    </source>
</evidence>
<dbReference type="GO" id="GO:0003677">
    <property type="term" value="F:DNA binding"/>
    <property type="evidence" value="ECO:0007669"/>
    <property type="project" value="InterPro"/>
</dbReference>
<dbReference type="SMART" id="SM00530">
    <property type="entry name" value="HTH_XRE"/>
    <property type="match status" value="1"/>
</dbReference>
<feature type="region of interest" description="Disordered" evidence="1">
    <location>
        <begin position="1"/>
        <end position="25"/>
    </location>
</feature>
<feature type="compositionally biased region" description="Low complexity" evidence="1">
    <location>
        <begin position="305"/>
        <end position="319"/>
    </location>
</feature>
<evidence type="ECO:0000313" key="5">
    <source>
        <dbReference type="EMBL" id="KAA9032122.1"/>
    </source>
</evidence>
<keyword evidence="2" id="KW-1133">Transmembrane helix</keyword>
<proteinExistence type="predicted"/>
<dbReference type="InterPro" id="IPR025194">
    <property type="entry name" value="RodZ-like_C"/>
</dbReference>
<dbReference type="PANTHER" id="PTHR34475:SF1">
    <property type="entry name" value="CYTOSKELETON PROTEIN RODZ"/>
    <property type="match status" value="1"/>
</dbReference>
<dbReference type="CDD" id="cd00093">
    <property type="entry name" value="HTH_XRE"/>
    <property type="match status" value="1"/>
</dbReference>
<dbReference type="Pfam" id="PF13464">
    <property type="entry name" value="RodZ_C"/>
    <property type="match status" value="1"/>
</dbReference>
<evidence type="ECO:0000256" key="2">
    <source>
        <dbReference type="SAM" id="Phobius"/>
    </source>
</evidence>
<evidence type="ECO:0000313" key="4">
    <source>
        <dbReference type="EMBL" id="KAA9019664.1"/>
    </source>
</evidence>
<evidence type="ECO:0000313" key="6">
    <source>
        <dbReference type="Proteomes" id="UP000325933"/>
    </source>
</evidence>